<dbReference type="AlphaFoldDB" id="X1CE38"/>
<sequence length="96" mass="11305">MQRIHGTTKEQYCSQFGLPWKRGLACKDLSNRQSKALKRRIKEGFKPPVDAARKKAKEAIRRKDQPFLTNIKSRTISKYNVSRDRWNHADYERALS</sequence>
<proteinExistence type="predicted"/>
<protein>
    <submittedName>
        <fullName evidence="1">Uncharacterized protein</fullName>
    </submittedName>
</protein>
<feature type="non-terminal residue" evidence="1">
    <location>
        <position position="96"/>
    </location>
</feature>
<reference evidence="1" key="1">
    <citation type="journal article" date="2014" name="Front. Microbiol.">
        <title>High frequency of phylogenetically diverse reductive dehalogenase-homologous genes in deep subseafloor sedimentary metagenomes.</title>
        <authorList>
            <person name="Kawai M."/>
            <person name="Futagami T."/>
            <person name="Toyoda A."/>
            <person name="Takaki Y."/>
            <person name="Nishi S."/>
            <person name="Hori S."/>
            <person name="Arai W."/>
            <person name="Tsubouchi T."/>
            <person name="Morono Y."/>
            <person name="Uchiyama I."/>
            <person name="Ito T."/>
            <person name="Fujiyama A."/>
            <person name="Inagaki F."/>
            <person name="Takami H."/>
        </authorList>
    </citation>
    <scope>NUCLEOTIDE SEQUENCE</scope>
    <source>
        <strain evidence="1">Expedition CK06-06</strain>
    </source>
</reference>
<evidence type="ECO:0000313" key="1">
    <source>
        <dbReference type="EMBL" id="GAG82466.1"/>
    </source>
</evidence>
<dbReference type="EMBL" id="BART01015282">
    <property type="protein sequence ID" value="GAG82466.1"/>
    <property type="molecule type" value="Genomic_DNA"/>
</dbReference>
<accession>X1CE38</accession>
<gene>
    <name evidence="1" type="ORF">S01H4_29718</name>
</gene>
<organism evidence="1">
    <name type="scientific">marine sediment metagenome</name>
    <dbReference type="NCBI Taxonomy" id="412755"/>
    <lineage>
        <taxon>unclassified sequences</taxon>
        <taxon>metagenomes</taxon>
        <taxon>ecological metagenomes</taxon>
    </lineage>
</organism>
<name>X1CE38_9ZZZZ</name>
<comment type="caution">
    <text evidence="1">The sequence shown here is derived from an EMBL/GenBank/DDBJ whole genome shotgun (WGS) entry which is preliminary data.</text>
</comment>